<dbReference type="GO" id="GO:0007097">
    <property type="term" value="P:nuclear migration"/>
    <property type="evidence" value="ECO:0007669"/>
    <property type="project" value="UniProtKB-ARBA"/>
</dbReference>
<comment type="subunit">
    <text evidence="3">Consists of at least two heavy chains and a number of intermediate and light chains.</text>
</comment>
<dbReference type="FunFam" id="3.40.50.300:FF:000075">
    <property type="entry name" value="Dynein heavy chain, cytoplasmic"/>
    <property type="match status" value="1"/>
</dbReference>
<dbReference type="Gene3D" id="1.10.287.2620">
    <property type="match status" value="1"/>
</dbReference>
<dbReference type="InterPro" id="IPR041228">
    <property type="entry name" value="Dynein_C"/>
</dbReference>
<evidence type="ECO:0000256" key="6">
    <source>
        <dbReference type="ARBA" id="ARBA00022701"/>
    </source>
</evidence>
<evidence type="ECO:0000256" key="9">
    <source>
        <dbReference type="ARBA" id="ARBA00022840"/>
    </source>
</evidence>
<dbReference type="Pfam" id="PF12780">
    <property type="entry name" value="AAA_8"/>
    <property type="match status" value="1"/>
</dbReference>
<dbReference type="GO" id="GO:0048468">
    <property type="term" value="P:cell development"/>
    <property type="evidence" value="ECO:0007669"/>
    <property type="project" value="UniProtKB-ARBA"/>
</dbReference>
<proteinExistence type="inferred from homology"/>
<dbReference type="FunFam" id="1.10.8.720:FF:000003">
    <property type="entry name" value="Cytoplasmic dynein heavy chain 2"/>
    <property type="match status" value="1"/>
</dbReference>
<sequence length="3346" mass="378243">MFTRNIARSATRAFSTTPVARKTMTESVKETADVVNKKVGKGLADAIDATEKGAHAAKDALGVGAKESKHKIDQAAETTKAKANVAASKTSEKTTQAKHKAEDMGKNALGILSVHETICGMSPLARPDGHSLKVSSLRWISMFLSTIRAGLSASTLSLVACAIVNCDLLGKMGEQGDALRRADTVYISTFSVTPHQAFAAPTSSTAAAVTFITFVQDLKKKTKAWAPMIELCAQGEKTLERFRYQFPDDWLYSDQLKGEWSAYNEILKRKNDSIQEQLAGLQLKIVAEDKIIEGKINDILAEWERTRPVQGNMRAETAMNSINAFSVKLDRVQEEYDLVCRAKEALDLELVRHKRLEPVFEELKDLRAVWTALSGIWRQIDELRESPWATVQPRKLRQHLDGLLNSTKDMPNRMRQYAAFEYVQDVLRGYLKANAIISDLKSDAMKERHWRQLFKSLRISSDTSLQRLTLGQVYDLDLKRNEKPIREVIEKAGGEMALEEYLKQVRETWTNYTLDLVNYQNKCRLIKGWDDLFTKCGENLNSLVAMKLSPYYKVFEEEAVSWEEKLNRIHVLFDVWIDVQRQWVYLEGIFSGSADIKHLLPVESARFQNINSEFLTVMKKVYKSPFVLDVMNIQGVQKSLERLADLLNKIQKALGEYLERERASFPRFYFVGDEDLLEIIGNTLDTQLGGAPFGPAGTGKTESVKALGVQLGRFVLVFCCDETFDFQAMGRIFVGLCQVGAWGCFDEFNRLEERILSAVSQQVQSIQQGLAALVKNPNVEIELVGKSLKINKNIGIFITTNPNYAGRSQLPPNLTKLFRPMAMTRPDRELIAQVMLFSQGFRTAEELASKIVPFFNLCAEQLSPQPHYDFGLRALKAVLASAGILKRERLLKSDSAVGLSDSSSEQVILIQSVTETIVPKLVADDVPLLTNLLADVFPGQNYVPIDLDALRKHIQDVCAEKNLIVGDKWVAKILQLYQIQKIQHGLMMVGPSGSGKTNAWKVLMAALERFEGVEGVSYVIDPKAMHKDALYGTLDQTTREWNDGLFTHILRKIVDDVRGESAKRHWIIFDGDVDPEWVENLNSVLDDNKLLTLPNGERLNLPPNVRIMFEVEHLKYATLATVSRCGMIWFSEDTIDPDMVYRHYLQTLSAVPLDADEEDSFDRPSRRLEAGGEPAASPNLITQQSIVTILQPFFESGGLVSSALEYAESIEHIMDFTPTRALNTLFSLINKTVRNVIEYNTQHSDFPLTAEKVEQYVSKRMLWMSWQSRVPVIEIESHAVTASDVVVPTMDTVRHEEVLYSWLSEHKPLMLCGPPGSGKTMTLFSALRKLPDMEVVGLNFSSATTPELILKTFEQYCEYRKTPNGVILAPIQIGRWLVVFCDEINLPATDKYGTQRVISFIRQLVESGGYYRTSDMSWVKLERIQFVGACNPPTDPGRVPLSHRFLRHAPLVMVDYPGEVSLKQIYGTYNRALLKVVPTLRAYADPLTDAMVSFFLASQKRFTTDIQAHYVYSPRELTRWVRGIYEAIRPLDTLSVEGLVRVWAHEALRLFQDRLVTEGEKQWTDDRIDATAMEHFPTINREEAVGRPILFSNWTSRNYVPVDREQLREYVKARLRVFHEEELDVQLVLFNDVLDHVLRIDRVFRQVQGHMLLIGVSGSGKTTLSRFVAWMNGLSIFQIKVSNKYTGDDFDEDLRTVLRRAGCKGEKICFIMDESNVLDSGFLERMNTLLANAEVPGLFEGDEHSALMTACKEGSQREGLMLDSPEELYRWFTQQVAKNLHVVFTMNPPENGLASRAATSPALFNRCVLDWFGDWPDQAFYQVGMEFTKILDLDLPSYNPPVNFPIVYRQLALPPTHRTAIVNALVYVHTSLYEINSRLSRRQGRYNYVTPRHYLDFINQYVRLFGEKRDELEEQQRHLHVGLDKLRDTVTQVEELRKSLAIKRAELQAKDAEANEKLKRMVADQQEAESKKATSIEIQAALVEQDKAIEERRAVVLTDLAEAEPAVIEAQAAVQNIKRQHLTEVRGMANPPEGVKMTMESVCQMLGHKIENWKSVQGIIRRDDFINSIVNFDTNKMMTKQLREYMKKEYLSRPTYNFNSVDRASKACGPLVKWAIAQVRFSEILDSVEPLRQEVQSLEDQAESTKQQASTIIAMIAELEASIARYKDEYAILISQTQAIKAEMEKVQSKVDRSMTLLGSLSSEKARWELSSQTFDTEMSTIVGDVLLSAAFLAYAGFFDQHYREVMWQEWSQHLSDAGIKFKGELSLPEYLSTADDRLSWQSNALPTDNLCTENAIMLKRFNRYPLIIDPTGQATTFLLNEYKSRKITVTSFLDEAFLKVLESALRFGNPILIQDVEHLDPILNAVLNNEIRRTGGRVLIRLGSQDIDFSPSFTMFLSTRDPSVEFSPDICSRVTFVNFTMTRGSLQSQSLDQVLKSERPDTDRRRTDLMKVQGEFRVRLRTLEKLLLQALNDSTGNILDDDKVIETLETLKKEAAEITKKVEETDVIMKEVEEVTAEYLPLAQACSAVYFVLEQLNLINHFYQFSLRFFLDIFDYVLHQNPNLKGMKEPEERLKVLLRDLFLNAYKRTSRALLHNDHVLLAVLLAQIKLRGSEEHSVMDELEFLLESGEGPVGSTTNLESFAILSYDQQQRLNLFASHPMFKAVPAHLAANEQEWSTFLSSDTPESKVPWSWDPTPSTVVEAARSLLVIKCFRPDRLLQATAIFVREVFSVDMSNQSAFELKHMVSDEVVPTTPLALVSVPGYDASYRVENLIRDTSARSVSVAMGSQEGFTLAEQAIAGAARQGSWVLLKNVHLAPSWLSTLEKRLQSLSPHRGFRLFLTMEANPVIPVNILRQSRIIMNEPPPGIKANLLDSLQSISPSRLSQGPAEKIRLYFLLAWFNAVVQERLRYVPLGWANAYDFNDSDMASAFGTIDTWLSSVAQGRANINPASIPWDAVRTLLKQAVYGGRVHSDFDQRVLDSFVDALFTPHAYNVDFNLVSETEGGHSLTIPEGTKLDHFLSWVQNLPDKQPPSWLSLPPSAERVIAVSQGNQLLTKLRKTRTLVDDEEEVVSGTASSQRGVVQQPAWMRTLLQNCKTWMEGLPSGLSALRANDTHDPLYRFFSREASIGRKLLSQVKRDLADVVKVCEGSLKQTNHLRTLMSALTKGTIPDHWNRYKVSRGMSVSQWLPNFGLRMAQLERISQMMSFDGVEVWLGGLFFPEAYVTATRQSVAHRNSWSLETLSLQLDIETSADRSAFVVEGLVLEGANWSDGHLGLNDGSTVRLSASQLRWIQHDPSKAAQRSLVNLPVYLNGDRSDVLFTVDLPFQGAALSMASMRAVCLTAG</sequence>
<dbReference type="Pfam" id="PF18199">
    <property type="entry name" value="Dynein_C"/>
    <property type="match status" value="1"/>
</dbReference>
<evidence type="ECO:0000256" key="15">
    <source>
        <dbReference type="SAM" id="Coils"/>
    </source>
</evidence>
<evidence type="ECO:0000256" key="3">
    <source>
        <dbReference type="ARBA" id="ARBA00011655"/>
    </source>
</evidence>
<protein>
    <recommendedName>
        <fullName evidence="4">Dynein heavy chain, cytoplasmic</fullName>
    </recommendedName>
    <alternativeName>
        <fullName evidence="14">Dynein heavy chain, cytosolic</fullName>
    </alternativeName>
</protein>
<feature type="compositionally biased region" description="Basic and acidic residues" evidence="16">
    <location>
        <begin position="1161"/>
        <end position="1170"/>
    </location>
</feature>
<dbReference type="Gene3D" id="1.20.1270.280">
    <property type="match status" value="1"/>
</dbReference>
<evidence type="ECO:0000256" key="16">
    <source>
        <dbReference type="SAM" id="MobiDB-lite"/>
    </source>
</evidence>
<feature type="coiled-coil region" evidence="15">
    <location>
        <begin position="633"/>
        <end position="660"/>
    </location>
</feature>
<dbReference type="GO" id="GO:0051959">
    <property type="term" value="F:dynein light intermediate chain binding"/>
    <property type="evidence" value="ECO:0007669"/>
    <property type="project" value="InterPro"/>
</dbReference>
<keyword evidence="10" id="KW-0243">Dynein</keyword>
<keyword evidence="9" id="KW-0067">ATP-binding</keyword>
<keyword evidence="6" id="KW-0493">Microtubule</keyword>
<dbReference type="HOGENOM" id="CLU_000038_7_0_1"/>
<keyword evidence="19" id="KW-1185">Reference proteome</keyword>
<dbReference type="InterPro" id="IPR042219">
    <property type="entry name" value="AAA_lid_11_sf"/>
</dbReference>
<dbReference type="Pfam" id="PF18198">
    <property type="entry name" value="AAA_lid_11"/>
    <property type="match status" value="1"/>
</dbReference>
<dbReference type="Proteomes" id="UP000054248">
    <property type="component" value="Unassembled WGS sequence"/>
</dbReference>
<dbReference type="InterPro" id="IPR041658">
    <property type="entry name" value="AAA_lid_11"/>
</dbReference>
<feature type="coiled-coil region" evidence="15">
    <location>
        <begin position="2128"/>
        <end position="2176"/>
    </location>
</feature>
<dbReference type="FunFam" id="3.40.50.300:FF:000517">
    <property type="entry name" value="Cytoplasmic dynein heavy chain 1"/>
    <property type="match status" value="1"/>
</dbReference>
<evidence type="ECO:0000259" key="17">
    <source>
        <dbReference type="SMART" id="SM00382"/>
    </source>
</evidence>
<name>A0A0C3LKI0_9AGAM</name>
<evidence type="ECO:0000256" key="13">
    <source>
        <dbReference type="ARBA" id="ARBA00023212"/>
    </source>
</evidence>
<feature type="region of interest" description="Disordered" evidence="16">
    <location>
        <begin position="1155"/>
        <end position="1174"/>
    </location>
</feature>
<evidence type="ECO:0000313" key="18">
    <source>
        <dbReference type="EMBL" id="KIO34643.1"/>
    </source>
</evidence>
<dbReference type="PANTHER" id="PTHR46532">
    <property type="entry name" value="MALE FERTILITY FACTOR KL5"/>
    <property type="match status" value="1"/>
</dbReference>
<keyword evidence="12" id="KW-0505">Motor protein</keyword>
<dbReference type="GO" id="GO:0003006">
    <property type="term" value="P:developmental process involved in reproduction"/>
    <property type="evidence" value="ECO:0007669"/>
    <property type="project" value="UniProtKB-ARBA"/>
</dbReference>
<keyword evidence="5" id="KW-0963">Cytoplasm</keyword>
<dbReference type="Gene3D" id="1.10.8.1220">
    <property type="match status" value="1"/>
</dbReference>
<dbReference type="Pfam" id="PF22597">
    <property type="entry name" value="DYN_lid"/>
    <property type="match status" value="1"/>
</dbReference>
<dbReference type="GO" id="GO:0005874">
    <property type="term" value="C:microtubule"/>
    <property type="evidence" value="ECO:0007669"/>
    <property type="project" value="UniProtKB-KW"/>
</dbReference>
<dbReference type="FunFam" id="3.40.50.300:FF:000373">
    <property type="entry name" value="Cytoplasmic dynein heavy chain 2"/>
    <property type="match status" value="1"/>
</dbReference>
<evidence type="ECO:0000256" key="4">
    <source>
        <dbReference type="ARBA" id="ARBA00022197"/>
    </source>
</evidence>
<dbReference type="InterPro" id="IPR035706">
    <property type="entry name" value="AAA_9"/>
</dbReference>
<dbReference type="Pfam" id="PF17852">
    <property type="entry name" value="Dynein_AAA_lid"/>
    <property type="match status" value="1"/>
</dbReference>
<gene>
    <name evidence="18" type="ORF">M407DRAFT_209916</name>
</gene>
<dbReference type="GO" id="GO:0005858">
    <property type="term" value="C:axonemal dynein complex"/>
    <property type="evidence" value="ECO:0007669"/>
    <property type="project" value="TreeGrafter"/>
</dbReference>
<dbReference type="Pfam" id="PF12777">
    <property type="entry name" value="MT"/>
    <property type="match status" value="1"/>
</dbReference>
<dbReference type="GO" id="GO:0005524">
    <property type="term" value="F:ATP binding"/>
    <property type="evidence" value="ECO:0007669"/>
    <property type="project" value="UniProtKB-KW"/>
</dbReference>
<evidence type="ECO:0000256" key="2">
    <source>
        <dbReference type="ARBA" id="ARBA00008887"/>
    </source>
</evidence>
<dbReference type="FunFam" id="1.10.8.1220:FF:000007">
    <property type="entry name" value="Cytoplasmic dynein heavy chain 2"/>
    <property type="match status" value="1"/>
</dbReference>
<dbReference type="Gene3D" id="1.10.8.710">
    <property type="match status" value="1"/>
</dbReference>
<reference evidence="19" key="2">
    <citation type="submission" date="2015-01" db="EMBL/GenBank/DDBJ databases">
        <title>Evolutionary Origins and Diversification of the Mycorrhizal Mutualists.</title>
        <authorList>
            <consortium name="DOE Joint Genome Institute"/>
            <consortium name="Mycorrhizal Genomics Consortium"/>
            <person name="Kohler A."/>
            <person name="Kuo A."/>
            <person name="Nagy L.G."/>
            <person name="Floudas D."/>
            <person name="Copeland A."/>
            <person name="Barry K.W."/>
            <person name="Cichocki N."/>
            <person name="Veneault-Fourrey C."/>
            <person name="LaButti K."/>
            <person name="Lindquist E.A."/>
            <person name="Lipzen A."/>
            <person name="Lundell T."/>
            <person name="Morin E."/>
            <person name="Murat C."/>
            <person name="Riley R."/>
            <person name="Ohm R."/>
            <person name="Sun H."/>
            <person name="Tunlid A."/>
            <person name="Henrissat B."/>
            <person name="Grigoriev I.V."/>
            <person name="Hibbett D.S."/>
            <person name="Martin F."/>
        </authorList>
    </citation>
    <scope>NUCLEOTIDE SEQUENCE [LARGE SCALE GENOMIC DNA]</scope>
    <source>
        <strain evidence="19">MUT 4182</strain>
    </source>
</reference>
<dbReference type="InterPro" id="IPR004273">
    <property type="entry name" value="Dynein_heavy_D6_P-loop"/>
</dbReference>
<dbReference type="Pfam" id="PF12781">
    <property type="entry name" value="AAA_9"/>
    <property type="match status" value="1"/>
</dbReference>
<feature type="domain" description="AAA+ ATPase" evidence="17">
    <location>
        <begin position="1305"/>
        <end position="1455"/>
    </location>
</feature>
<dbReference type="InterPro" id="IPR054354">
    <property type="entry name" value="DYNC2H1-like_lid"/>
</dbReference>
<dbReference type="SUPFAM" id="SSF52540">
    <property type="entry name" value="P-loop containing nucleoside triphosphate hydrolases"/>
    <property type="match status" value="4"/>
</dbReference>
<keyword evidence="11 15" id="KW-0175">Coiled coil</keyword>
<dbReference type="InterPro" id="IPR027417">
    <property type="entry name" value="P-loop_NTPase"/>
</dbReference>
<dbReference type="Gene3D" id="1.20.140.100">
    <property type="entry name" value="Dynein heavy chain, N-terminal domain 2"/>
    <property type="match status" value="1"/>
</dbReference>
<evidence type="ECO:0000256" key="11">
    <source>
        <dbReference type="ARBA" id="ARBA00023054"/>
    </source>
</evidence>
<evidence type="ECO:0000256" key="5">
    <source>
        <dbReference type="ARBA" id="ARBA00022490"/>
    </source>
</evidence>
<comment type="similarity">
    <text evidence="2">Belongs to the dynein heavy chain family.</text>
</comment>
<dbReference type="Gene3D" id="3.40.50.300">
    <property type="entry name" value="P-loop containing nucleotide triphosphate hydrolases"/>
    <property type="match status" value="5"/>
</dbReference>
<dbReference type="FunFam" id="1.10.287.2620:FF:000001">
    <property type="entry name" value="Cytoplasmic dynein heavy chain 1"/>
    <property type="match status" value="1"/>
</dbReference>
<dbReference type="Gene3D" id="1.20.920.30">
    <property type="match status" value="1"/>
</dbReference>
<dbReference type="SMART" id="SM00382">
    <property type="entry name" value="AAA"/>
    <property type="match status" value="3"/>
</dbReference>
<dbReference type="Pfam" id="PF12774">
    <property type="entry name" value="AAA_6"/>
    <property type="match status" value="1"/>
</dbReference>
<keyword evidence="8" id="KW-0547">Nucleotide-binding</keyword>
<dbReference type="Gene3D" id="1.10.472.130">
    <property type="match status" value="1"/>
</dbReference>
<evidence type="ECO:0000256" key="8">
    <source>
        <dbReference type="ARBA" id="ARBA00022741"/>
    </source>
</evidence>
<evidence type="ECO:0000256" key="12">
    <source>
        <dbReference type="ARBA" id="ARBA00023175"/>
    </source>
</evidence>
<evidence type="ECO:0000256" key="1">
    <source>
        <dbReference type="ARBA" id="ARBA00004245"/>
    </source>
</evidence>
<dbReference type="Pfam" id="PF03028">
    <property type="entry name" value="Dynein_heavy"/>
    <property type="match status" value="1"/>
</dbReference>
<dbReference type="InterPro" id="IPR026983">
    <property type="entry name" value="DHC"/>
</dbReference>
<dbReference type="OrthoDB" id="447173at2759"/>
<evidence type="ECO:0000256" key="10">
    <source>
        <dbReference type="ARBA" id="ARBA00023017"/>
    </source>
</evidence>
<dbReference type="FunFam" id="1.20.140.100:FF:000002">
    <property type="entry name" value="Cytoplasmic dynein heavy chain 1"/>
    <property type="match status" value="1"/>
</dbReference>
<feature type="domain" description="AAA+ ATPase" evidence="17">
    <location>
        <begin position="1647"/>
        <end position="1813"/>
    </location>
</feature>
<evidence type="ECO:0000256" key="7">
    <source>
        <dbReference type="ARBA" id="ARBA00022737"/>
    </source>
</evidence>
<dbReference type="Gene3D" id="3.10.490.20">
    <property type="match status" value="1"/>
</dbReference>
<dbReference type="FunFam" id="1.10.8.710:FF:000005">
    <property type="entry name" value="Cytoplasmic dynein heavy chain 1"/>
    <property type="match status" value="1"/>
</dbReference>
<dbReference type="Gene3D" id="1.20.920.20">
    <property type="match status" value="2"/>
</dbReference>
<dbReference type="Gene3D" id="6.10.140.1060">
    <property type="match status" value="1"/>
</dbReference>
<dbReference type="GO" id="GO:0048731">
    <property type="term" value="P:system development"/>
    <property type="evidence" value="ECO:0007669"/>
    <property type="project" value="UniProtKB-ARBA"/>
</dbReference>
<comment type="subcellular location">
    <subcellularLocation>
        <location evidence="1">Cytoplasm</location>
        <location evidence="1">Cytoskeleton</location>
    </subcellularLocation>
</comment>
<feature type="coiled-coil region" evidence="15">
    <location>
        <begin position="1923"/>
        <end position="1964"/>
    </location>
</feature>
<dbReference type="InterPro" id="IPR035699">
    <property type="entry name" value="AAA_6"/>
</dbReference>
<dbReference type="InterPro" id="IPR042222">
    <property type="entry name" value="Dynein_2_N"/>
</dbReference>
<dbReference type="InterPro" id="IPR024317">
    <property type="entry name" value="Dynein_heavy_chain_D4_dom"/>
</dbReference>
<evidence type="ECO:0000256" key="14">
    <source>
        <dbReference type="ARBA" id="ARBA00033439"/>
    </source>
</evidence>
<dbReference type="InterPro" id="IPR043157">
    <property type="entry name" value="Dynein_AAA1S"/>
</dbReference>
<dbReference type="InterPro" id="IPR024743">
    <property type="entry name" value="Dynein_HC_stalk"/>
</dbReference>
<dbReference type="GO" id="GO:0045505">
    <property type="term" value="F:dynein intermediate chain binding"/>
    <property type="evidence" value="ECO:0007669"/>
    <property type="project" value="InterPro"/>
</dbReference>
<dbReference type="FunFam" id="1.20.920.30:FF:000001">
    <property type="entry name" value="Cytoplasmic dynein heavy chain 1"/>
    <property type="match status" value="1"/>
</dbReference>
<dbReference type="Pfam" id="PF12775">
    <property type="entry name" value="AAA_7"/>
    <property type="match status" value="1"/>
</dbReference>
<dbReference type="GO" id="GO:0008569">
    <property type="term" value="F:minus-end-directed microtubule motor activity"/>
    <property type="evidence" value="ECO:0007669"/>
    <property type="project" value="InterPro"/>
</dbReference>
<dbReference type="STRING" id="1051891.A0A0C3LKI0"/>
<dbReference type="FunFam" id="3.40.50.300:FF:000071">
    <property type="entry name" value="Cytoplasmic dynein heavy chain 1"/>
    <property type="match status" value="1"/>
</dbReference>
<evidence type="ECO:0000313" key="19">
    <source>
        <dbReference type="Proteomes" id="UP000054248"/>
    </source>
</evidence>
<dbReference type="FunFam" id="3.40.50.300:FF:000122">
    <property type="entry name" value="Cytoplasmic dynein 1 heavy chain"/>
    <property type="match status" value="1"/>
</dbReference>
<dbReference type="PANTHER" id="PTHR46532:SF13">
    <property type="entry name" value="CYTOPLASMIC DYNEIN 1 HEAVY CHAIN 1"/>
    <property type="match status" value="1"/>
</dbReference>
<keyword evidence="13" id="KW-0206">Cytoskeleton</keyword>
<accession>A0A0C3LKI0</accession>
<reference evidence="18 19" key="1">
    <citation type="submission" date="2014-04" db="EMBL/GenBank/DDBJ databases">
        <authorList>
            <consortium name="DOE Joint Genome Institute"/>
            <person name="Kuo A."/>
            <person name="Girlanda M."/>
            <person name="Perotto S."/>
            <person name="Kohler A."/>
            <person name="Nagy L.G."/>
            <person name="Floudas D."/>
            <person name="Copeland A."/>
            <person name="Barry K.W."/>
            <person name="Cichocki N."/>
            <person name="Veneault-Fourrey C."/>
            <person name="LaButti K."/>
            <person name="Lindquist E.A."/>
            <person name="Lipzen A."/>
            <person name="Lundell T."/>
            <person name="Morin E."/>
            <person name="Murat C."/>
            <person name="Sun H."/>
            <person name="Tunlid A."/>
            <person name="Henrissat B."/>
            <person name="Grigoriev I.V."/>
            <person name="Hibbett D.S."/>
            <person name="Martin F."/>
            <person name="Nordberg H.P."/>
            <person name="Cantor M.N."/>
            <person name="Hua S.X."/>
        </authorList>
    </citation>
    <scope>NUCLEOTIDE SEQUENCE [LARGE SCALE GENOMIC DNA]</scope>
    <source>
        <strain evidence="18 19">MUT 4182</strain>
    </source>
</reference>
<dbReference type="FunFam" id="1.20.1270.280:FF:000004">
    <property type="entry name" value="Cytoplasmic dynein heavy chain 2"/>
    <property type="match status" value="1"/>
</dbReference>
<dbReference type="InterPro" id="IPR041466">
    <property type="entry name" value="Dynein_AAA5_ext"/>
</dbReference>
<dbReference type="InterPro" id="IPR043160">
    <property type="entry name" value="Dynein_C_barrel"/>
</dbReference>
<dbReference type="FunFam" id="1.20.920.20:FF:000002">
    <property type="entry name" value="Cytoplasmic dynein 1 heavy chain"/>
    <property type="match status" value="1"/>
</dbReference>
<dbReference type="FunFam" id="3.10.490.20:FF:000004">
    <property type="entry name" value="Cytoplasmic dynein heavy chain 2"/>
    <property type="match status" value="1"/>
</dbReference>
<organism evidence="18 19">
    <name type="scientific">Tulasnella calospora MUT 4182</name>
    <dbReference type="NCBI Taxonomy" id="1051891"/>
    <lineage>
        <taxon>Eukaryota</taxon>
        <taxon>Fungi</taxon>
        <taxon>Dikarya</taxon>
        <taxon>Basidiomycota</taxon>
        <taxon>Agaricomycotina</taxon>
        <taxon>Agaricomycetes</taxon>
        <taxon>Cantharellales</taxon>
        <taxon>Tulasnellaceae</taxon>
        <taxon>Tulasnella</taxon>
    </lineage>
</organism>
<keyword evidence="7" id="KW-0677">Repeat</keyword>
<dbReference type="InterPro" id="IPR003593">
    <property type="entry name" value="AAA+_ATPase"/>
</dbReference>
<feature type="domain" description="AAA+ ATPase" evidence="17">
    <location>
        <begin position="686"/>
        <end position="836"/>
    </location>
</feature>
<dbReference type="Gene3D" id="1.10.8.720">
    <property type="entry name" value="Region D6 of dynein motor"/>
    <property type="match status" value="1"/>
</dbReference>
<dbReference type="EMBL" id="KN822942">
    <property type="protein sequence ID" value="KIO34643.1"/>
    <property type="molecule type" value="Genomic_DNA"/>
</dbReference>
<dbReference type="GO" id="GO:0072384">
    <property type="term" value="P:organelle transport along microtubule"/>
    <property type="evidence" value="ECO:0007669"/>
    <property type="project" value="UniProtKB-ARBA"/>
</dbReference>
<dbReference type="CDD" id="cd00009">
    <property type="entry name" value="AAA"/>
    <property type="match status" value="2"/>
</dbReference>